<evidence type="ECO:0000259" key="2">
    <source>
        <dbReference type="Pfam" id="PF18962"/>
    </source>
</evidence>
<reference evidence="3 4" key="1">
    <citation type="submission" date="2016-11" db="EMBL/GenBank/DDBJ databases">
        <title>Whole genomes of Flavobacteriaceae.</title>
        <authorList>
            <person name="Stine C."/>
            <person name="Li C."/>
            <person name="Tadesse D."/>
        </authorList>
    </citation>
    <scope>NUCLEOTIDE SEQUENCE [LARGE SCALE GENOMIC DNA]</scope>
    <source>
        <strain evidence="3 4">DSM 24704</strain>
    </source>
</reference>
<dbReference type="OrthoDB" id="1352409at2"/>
<comment type="caution">
    <text evidence="3">The sequence shown here is derived from an EMBL/GenBank/DDBJ whole genome shotgun (WGS) entry which is preliminary data.</text>
</comment>
<organism evidence="3 4">
    <name type="scientific">Flavobacterium araucananum</name>
    <dbReference type="NCBI Taxonomy" id="946678"/>
    <lineage>
        <taxon>Bacteria</taxon>
        <taxon>Pseudomonadati</taxon>
        <taxon>Bacteroidota</taxon>
        <taxon>Flavobacteriia</taxon>
        <taxon>Flavobacteriales</taxon>
        <taxon>Flavobacteriaceae</taxon>
        <taxon>Flavobacterium</taxon>
    </lineage>
</organism>
<dbReference type="Pfam" id="PF18962">
    <property type="entry name" value="Por_Secre_tail"/>
    <property type="match status" value="1"/>
</dbReference>
<accession>A0A227NP55</accession>
<evidence type="ECO:0000313" key="4">
    <source>
        <dbReference type="Proteomes" id="UP000214684"/>
    </source>
</evidence>
<dbReference type="Proteomes" id="UP000214684">
    <property type="component" value="Unassembled WGS sequence"/>
</dbReference>
<dbReference type="RefSeq" id="WP_089481609.1">
    <property type="nucleotide sequence ID" value="NZ_MUGS01000062.1"/>
</dbReference>
<evidence type="ECO:0000256" key="1">
    <source>
        <dbReference type="ARBA" id="ARBA00022729"/>
    </source>
</evidence>
<feature type="domain" description="Secretion system C-terminal sorting" evidence="2">
    <location>
        <begin position="89"/>
        <end position="159"/>
    </location>
</feature>
<keyword evidence="1" id="KW-0732">Signal</keyword>
<dbReference type="AlphaFoldDB" id="A0A227NP55"/>
<dbReference type="EMBL" id="MUGS01000062">
    <property type="protein sequence ID" value="OXE99126.1"/>
    <property type="molecule type" value="Genomic_DNA"/>
</dbReference>
<protein>
    <recommendedName>
        <fullName evidence="2">Secretion system C-terminal sorting domain-containing protein</fullName>
    </recommendedName>
</protein>
<proteinExistence type="predicted"/>
<gene>
    <name evidence="3" type="ORF">B0A64_21925</name>
</gene>
<dbReference type="InterPro" id="IPR026444">
    <property type="entry name" value="Secre_tail"/>
</dbReference>
<evidence type="ECO:0000313" key="3">
    <source>
        <dbReference type="EMBL" id="OXE99126.1"/>
    </source>
</evidence>
<name>A0A227NP55_9FLAO</name>
<sequence>MRRNQQTFLILWITSISFITTAYSQESVVVSGGNATGTGGSSSYSVGQVVYTSLPGANNYILQGVQQPYEIITLGNDEFKEINLEMTAYPNPTIDILNLVVVNDKLDNLSYNIFDINGKLVSRNSKITTSETKVSLQELNQGIYFLAIKENNKTIKTFKIIKK</sequence>
<keyword evidence="4" id="KW-1185">Reference proteome</keyword>
<dbReference type="NCBIfam" id="TIGR04183">
    <property type="entry name" value="Por_Secre_tail"/>
    <property type="match status" value="1"/>
</dbReference>